<reference evidence="1" key="1">
    <citation type="submission" date="2024-12" db="EMBL/GenBank/DDBJ databases">
        <title>Comparative genomics and development of molecular markers within Purpureocillium lilacinum and among Purpureocillium species.</title>
        <authorList>
            <person name="Yeh Z.-Y."/>
            <person name="Ni N.-T."/>
            <person name="Lo P.-H."/>
            <person name="Mushyakhwo K."/>
            <person name="Lin C.-F."/>
            <person name="Nai Y.-S."/>
        </authorList>
    </citation>
    <scope>NUCLEOTIDE SEQUENCE</scope>
    <source>
        <strain evidence="1">NCHU-NPUST-175</strain>
    </source>
</reference>
<evidence type="ECO:0000313" key="2">
    <source>
        <dbReference type="Proteomes" id="UP001638806"/>
    </source>
</evidence>
<organism evidence="1 2">
    <name type="scientific">Purpureocillium lilacinum</name>
    <name type="common">Paecilomyces lilacinus</name>
    <dbReference type="NCBI Taxonomy" id="33203"/>
    <lineage>
        <taxon>Eukaryota</taxon>
        <taxon>Fungi</taxon>
        <taxon>Dikarya</taxon>
        <taxon>Ascomycota</taxon>
        <taxon>Pezizomycotina</taxon>
        <taxon>Sordariomycetes</taxon>
        <taxon>Hypocreomycetidae</taxon>
        <taxon>Hypocreales</taxon>
        <taxon>Ophiocordycipitaceae</taxon>
        <taxon>Purpureocillium</taxon>
    </lineage>
</organism>
<dbReference type="EMBL" id="JBGNUJ010000012">
    <property type="protein sequence ID" value="KAL3952767.1"/>
    <property type="molecule type" value="Genomic_DNA"/>
</dbReference>
<dbReference type="Proteomes" id="UP001638806">
    <property type="component" value="Unassembled WGS sequence"/>
</dbReference>
<name>A0ACC4D9E8_PURLI</name>
<comment type="caution">
    <text evidence="1">The sequence shown here is derived from an EMBL/GenBank/DDBJ whole genome shotgun (WGS) entry which is preliminary data.</text>
</comment>
<keyword evidence="2" id="KW-1185">Reference proteome</keyword>
<accession>A0ACC4D9E8</accession>
<gene>
    <name evidence="1" type="ORF">ACCO45_012710</name>
</gene>
<sequence>MSTDSFDQVYDTDLEIGITEAIRRHVARHVAAPKPVSQRKLNFEECRPRWLRECMTEATGVFFYVFPGIAATASFAVSQANPVGSTASSNLFTIGWAFGLGITFAIITCTPTSGGHFNPAITICLWFWQGFPLQKVPYYIFSQVFGAFIAGLMVIGMYWPEISAMKAEFIAAGKPLVDSNAPASILCSFPDATQTNMGYVFFTEFFVDSFVGIVIWACLDFANPFVSPTSAPFIIGLGYGAMIWGFGAISISTNLARDLEAFSYKDYSAISILVNIPATLFATGYYEMLMRDSILIIGKGHSMHEGGEEGLMRHLKSTTTGLYEDR</sequence>
<evidence type="ECO:0000313" key="1">
    <source>
        <dbReference type="EMBL" id="KAL3952767.1"/>
    </source>
</evidence>
<proteinExistence type="predicted"/>
<protein>
    <submittedName>
        <fullName evidence="1">Uncharacterized protein</fullName>
    </submittedName>
</protein>